<gene>
    <name evidence="1" type="ORF">I568_00526</name>
</gene>
<dbReference type="STRING" id="1121865.OMW_00678"/>
<reference evidence="1 2" key="1">
    <citation type="submission" date="2013-03" db="EMBL/GenBank/DDBJ databases">
        <title>The Genome Sequence of Enterococcus columbae ATCC_51263 (PacBio/Illumina hybrid assembly).</title>
        <authorList>
            <consortium name="The Broad Institute Genomics Platform"/>
            <consortium name="The Broad Institute Genome Sequencing Center for Infectious Disease"/>
            <person name="Earl A."/>
            <person name="Russ C."/>
            <person name="Gilmore M."/>
            <person name="Surin D."/>
            <person name="Walker B."/>
            <person name="Young S."/>
            <person name="Zeng Q."/>
            <person name="Gargeya S."/>
            <person name="Fitzgerald M."/>
            <person name="Haas B."/>
            <person name="Abouelleil A."/>
            <person name="Allen A.W."/>
            <person name="Alvarado L."/>
            <person name="Arachchi H.M."/>
            <person name="Berlin A.M."/>
            <person name="Chapman S.B."/>
            <person name="Gainer-Dewar J."/>
            <person name="Goldberg J."/>
            <person name="Griggs A."/>
            <person name="Gujja S."/>
            <person name="Hansen M."/>
            <person name="Howarth C."/>
            <person name="Imamovic A."/>
            <person name="Ireland A."/>
            <person name="Larimer J."/>
            <person name="McCowan C."/>
            <person name="Murphy C."/>
            <person name="Pearson M."/>
            <person name="Poon T.W."/>
            <person name="Priest M."/>
            <person name="Roberts A."/>
            <person name="Saif S."/>
            <person name="Shea T."/>
            <person name="Sisk P."/>
            <person name="Sykes S."/>
            <person name="Wortman J."/>
            <person name="Nusbaum C."/>
            <person name="Birren B."/>
        </authorList>
    </citation>
    <scope>NUCLEOTIDE SEQUENCE [LARGE SCALE GENOMIC DNA]</scope>
    <source>
        <strain evidence="1 2">ATCC 51263</strain>
    </source>
</reference>
<dbReference type="Proteomes" id="UP000014113">
    <property type="component" value="Unassembled WGS sequence"/>
</dbReference>
<keyword evidence="2" id="KW-1185">Reference proteome</keyword>
<dbReference type="AlphaFoldDB" id="S1NEN2"/>
<proteinExistence type="predicted"/>
<comment type="caution">
    <text evidence="1">The sequence shown here is derived from an EMBL/GenBank/DDBJ whole genome shotgun (WGS) entry which is preliminary data.</text>
</comment>
<evidence type="ECO:0000313" key="2">
    <source>
        <dbReference type="Proteomes" id="UP000014113"/>
    </source>
</evidence>
<sequence>MSNDPSHSQSRKSTLFIQSAFVCCVLSFKVKRQPISNEKADLLGGIHDENIINILITSRTS</sequence>
<accession>S1NEN2</accession>
<organism evidence="1 2">
    <name type="scientific">Enterococcus columbae DSM 7374 = ATCC 51263</name>
    <dbReference type="NCBI Taxonomy" id="1121865"/>
    <lineage>
        <taxon>Bacteria</taxon>
        <taxon>Bacillati</taxon>
        <taxon>Bacillota</taxon>
        <taxon>Bacilli</taxon>
        <taxon>Lactobacillales</taxon>
        <taxon>Enterococcaceae</taxon>
        <taxon>Enterococcus</taxon>
    </lineage>
</organism>
<protein>
    <submittedName>
        <fullName evidence="1">Uncharacterized protein</fullName>
    </submittedName>
</protein>
<dbReference type="EMBL" id="ASWJ01000003">
    <property type="protein sequence ID" value="EOW87482.1"/>
    <property type="molecule type" value="Genomic_DNA"/>
</dbReference>
<evidence type="ECO:0000313" key="1">
    <source>
        <dbReference type="EMBL" id="EOW87482.1"/>
    </source>
</evidence>
<dbReference type="PATRIC" id="fig|1121865.3.peg.668"/>
<name>S1NEN2_9ENTE</name>